<dbReference type="EMBL" id="JBFAEG010000078">
    <property type="protein sequence ID" value="MEU5714121.1"/>
    <property type="molecule type" value="Genomic_DNA"/>
</dbReference>
<feature type="compositionally biased region" description="Basic and acidic residues" evidence="1">
    <location>
        <begin position="260"/>
        <end position="269"/>
    </location>
</feature>
<dbReference type="RefSeq" id="WP_063738860.1">
    <property type="nucleotide sequence ID" value="NZ_JBFAEG010000078.1"/>
</dbReference>
<feature type="compositionally biased region" description="Basic and acidic residues" evidence="1">
    <location>
        <begin position="276"/>
        <end position="292"/>
    </location>
</feature>
<accession>A0ABV3AQA2</accession>
<dbReference type="SUPFAM" id="SSF51735">
    <property type="entry name" value="NAD(P)-binding Rossmann-fold domains"/>
    <property type="match status" value="1"/>
</dbReference>
<reference evidence="2 3" key="1">
    <citation type="submission" date="2024-06" db="EMBL/GenBank/DDBJ databases">
        <title>The Natural Products Discovery Center: Release of the First 8490 Sequenced Strains for Exploring Actinobacteria Biosynthetic Diversity.</title>
        <authorList>
            <person name="Kalkreuter E."/>
            <person name="Kautsar S.A."/>
            <person name="Yang D."/>
            <person name="Bader C.D."/>
            <person name="Teijaro C.N."/>
            <person name="Fluegel L."/>
            <person name="Davis C.M."/>
            <person name="Simpson J.R."/>
            <person name="Lauterbach L."/>
            <person name="Steele A.D."/>
            <person name="Gui C."/>
            <person name="Meng S."/>
            <person name="Li G."/>
            <person name="Viehrig K."/>
            <person name="Ye F."/>
            <person name="Su P."/>
            <person name="Kiefer A.F."/>
            <person name="Nichols A."/>
            <person name="Cepeda A.J."/>
            <person name="Yan W."/>
            <person name="Fan B."/>
            <person name="Jiang Y."/>
            <person name="Adhikari A."/>
            <person name="Zheng C.-J."/>
            <person name="Schuster L."/>
            <person name="Cowan T.M."/>
            <person name="Smanski M.J."/>
            <person name="Chevrette M.G."/>
            <person name="De Carvalho L.P.S."/>
            <person name="Shen B."/>
        </authorList>
    </citation>
    <scope>NUCLEOTIDE SEQUENCE [LARGE SCALE GENOMIC DNA]</scope>
    <source>
        <strain evidence="2 3">NPDC020594</strain>
    </source>
</reference>
<keyword evidence="3" id="KW-1185">Reference proteome</keyword>
<feature type="region of interest" description="Disordered" evidence="1">
    <location>
        <begin position="254"/>
        <end position="292"/>
    </location>
</feature>
<dbReference type="InterPro" id="IPR036291">
    <property type="entry name" value="NAD(P)-bd_dom_sf"/>
</dbReference>
<organism evidence="2 3">
    <name type="scientific">Streptomyces flaveolus</name>
    <dbReference type="NCBI Taxonomy" id="67297"/>
    <lineage>
        <taxon>Bacteria</taxon>
        <taxon>Bacillati</taxon>
        <taxon>Actinomycetota</taxon>
        <taxon>Actinomycetes</taxon>
        <taxon>Kitasatosporales</taxon>
        <taxon>Streptomycetaceae</taxon>
        <taxon>Streptomyces</taxon>
    </lineage>
</organism>
<gene>
    <name evidence="2" type="ORF">AB0H04_46380</name>
</gene>
<sequence length="292" mass="31619">MKVVVFDDGGLLGAETALSVRDHGHEVDLISTAEGFDSLTREEIARSLRDCSVVIDLSHQLSLGAGITDDHGLVMDEEALAASWRLSTSALLQAETAAGVTHHVSLSVVGVDRVRSEGVFRALQAQEVMIQRSGIAYSIVRSTQMFESVEDMATAGTYDRMVWVPPVDVRPVSLTDVATLLAHTAVSRPLIGVREIAGPEQFRLDAFVRTALSAQAEYRRVFTDIQSPFFGARLGPKDLLPGADAVIARTSYREWSTSRPARESHERRGSGLPPDDACRPRHGSSDDGPSRG</sequence>
<evidence type="ECO:0000256" key="1">
    <source>
        <dbReference type="SAM" id="MobiDB-lite"/>
    </source>
</evidence>
<evidence type="ECO:0000313" key="3">
    <source>
        <dbReference type="Proteomes" id="UP001551011"/>
    </source>
</evidence>
<dbReference type="Gene3D" id="3.40.50.720">
    <property type="entry name" value="NAD(P)-binding Rossmann-like Domain"/>
    <property type="match status" value="1"/>
</dbReference>
<name>A0ABV3AQA2_9ACTN</name>
<protein>
    <submittedName>
        <fullName evidence="2">SDR family oxidoreductase</fullName>
    </submittedName>
</protein>
<evidence type="ECO:0000313" key="2">
    <source>
        <dbReference type="EMBL" id="MEU5714121.1"/>
    </source>
</evidence>
<comment type="caution">
    <text evidence="2">The sequence shown here is derived from an EMBL/GenBank/DDBJ whole genome shotgun (WGS) entry which is preliminary data.</text>
</comment>
<proteinExistence type="predicted"/>
<dbReference type="Proteomes" id="UP001551011">
    <property type="component" value="Unassembled WGS sequence"/>
</dbReference>